<comment type="caution">
    <text evidence="2">The sequence shown here is derived from an EMBL/GenBank/DDBJ whole genome shotgun (WGS) entry which is preliminary data.</text>
</comment>
<keyword evidence="3" id="KW-1185">Reference proteome</keyword>
<dbReference type="InterPro" id="IPR038764">
    <property type="entry name" value="GNAT_N_AcTrfase_prd"/>
</dbReference>
<dbReference type="EMBL" id="BMJD01000067">
    <property type="protein sequence ID" value="GGB61629.1"/>
    <property type="molecule type" value="Genomic_DNA"/>
</dbReference>
<dbReference type="Proteomes" id="UP000621492">
    <property type="component" value="Unassembled WGS sequence"/>
</dbReference>
<evidence type="ECO:0000313" key="2">
    <source>
        <dbReference type="EMBL" id="GGB61629.1"/>
    </source>
</evidence>
<reference evidence="2" key="2">
    <citation type="submission" date="2020-09" db="EMBL/GenBank/DDBJ databases">
        <authorList>
            <person name="Sun Q."/>
            <person name="Zhou Y."/>
        </authorList>
    </citation>
    <scope>NUCLEOTIDE SEQUENCE</scope>
    <source>
        <strain evidence="2">CGMCC 1.15454</strain>
    </source>
</reference>
<proteinExistence type="predicted"/>
<dbReference type="RefSeq" id="WP_088049501.1">
    <property type="nucleotide sequence ID" value="NZ_BMJD01000067.1"/>
</dbReference>
<accession>A0A9W5U1I4</accession>
<sequence length="258" mass="29605">MTEQIEIRELTTLDELTEMQHVEKAVWHMPPIPIHQTYTALNNGGIILGAFKQETMIGFLYSFAGFAGDIPYLCSHMLGILPVYRQDGLGLLMKCKQAELAKQKGYAMITWTFDPLESLNAYLNLHKIGAVGAHYHVNHYGKMDDGLNQGLPTDRIQIEWWLNKEIPVMKTTFDEDSVLLDRNDDGFPVVNDIVINGQYGWFVAIPENFQAIKHQDIAVAKAWRYETRHVFKKLFSKGYQAVDLVRDPAKQVSYYFFN</sequence>
<dbReference type="InterPro" id="IPR016181">
    <property type="entry name" value="Acyl_CoA_acyltransferase"/>
</dbReference>
<dbReference type="PROSITE" id="PS51186">
    <property type="entry name" value="GNAT"/>
    <property type="match status" value="1"/>
</dbReference>
<evidence type="ECO:0000313" key="3">
    <source>
        <dbReference type="Proteomes" id="UP000621492"/>
    </source>
</evidence>
<feature type="domain" description="N-acetyltransferase" evidence="1">
    <location>
        <begin position="5"/>
        <end position="167"/>
    </location>
</feature>
<dbReference type="PANTHER" id="PTHR41700:SF1">
    <property type="entry name" value="N-ACETYLTRANSFERASE DOMAIN-CONTAINING PROTEIN"/>
    <property type="match status" value="1"/>
</dbReference>
<evidence type="ECO:0000259" key="1">
    <source>
        <dbReference type="PROSITE" id="PS51186"/>
    </source>
</evidence>
<dbReference type="InterPro" id="IPR000182">
    <property type="entry name" value="GNAT_dom"/>
</dbReference>
<gene>
    <name evidence="2" type="ORF">GCM10011409_43580</name>
</gene>
<protein>
    <recommendedName>
        <fullName evidence="1">N-acetyltransferase domain-containing protein</fullName>
    </recommendedName>
</protein>
<name>A0A9W5U1I4_9BACI</name>
<dbReference type="SUPFAM" id="SSF55729">
    <property type="entry name" value="Acyl-CoA N-acyltransferases (Nat)"/>
    <property type="match status" value="1"/>
</dbReference>
<organism evidence="2 3">
    <name type="scientific">Lentibacillus populi</name>
    <dbReference type="NCBI Taxonomy" id="1827502"/>
    <lineage>
        <taxon>Bacteria</taxon>
        <taxon>Bacillati</taxon>
        <taxon>Bacillota</taxon>
        <taxon>Bacilli</taxon>
        <taxon>Bacillales</taxon>
        <taxon>Bacillaceae</taxon>
        <taxon>Lentibacillus</taxon>
    </lineage>
</organism>
<reference evidence="2" key="1">
    <citation type="journal article" date="2014" name="Int. J. Syst. Evol. Microbiol.">
        <title>Complete genome sequence of Corynebacterium casei LMG S-19264T (=DSM 44701T), isolated from a smear-ripened cheese.</title>
        <authorList>
            <consortium name="US DOE Joint Genome Institute (JGI-PGF)"/>
            <person name="Walter F."/>
            <person name="Albersmeier A."/>
            <person name="Kalinowski J."/>
            <person name="Ruckert C."/>
        </authorList>
    </citation>
    <scope>NUCLEOTIDE SEQUENCE</scope>
    <source>
        <strain evidence="2">CGMCC 1.15454</strain>
    </source>
</reference>
<dbReference type="AlphaFoldDB" id="A0A9W5U1I4"/>
<dbReference type="PANTHER" id="PTHR41700">
    <property type="entry name" value="GCN5-RELATED N-ACETYLTRANSFERASE"/>
    <property type="match status" value="1"/>
</dbReference>
<dbReference type="GO" id="GO:0016747">
    <property type="term" value="F:acyltransferase activity, transferring groups other than amino-acyl groups"/>
    <property type="evidence" value="ECO:0007669"/>
    <property type="project" value="InterPro"/>
</dbReference>